<comment type="caution">
    <text evidence="1">The sequence shown here is derived from an EMBL/GenBank/DDBJ whole genome shotgun (WGS) entry which is preliminary data.</text>
</comment>
<protein>
    <submittedName>
        <fullName evidence="1">Cyclase family protein</fullName>
    </submittedName>
</protein>
<dbReference type="InterPro" id="IPR037175">
    <property type="entry name" value="KFase_sf"/>
</dbReference>
<sequence>MLNISRMVDLSQDLYHLCPVLPDFEPPKMDYICVGPRDGWKLEKITMNLHTGTHMDAPAHLGEFDLTLDRIPVQQFQGRMVFVPLQDRGAKHPIGRADLEPYEEQLNEHSIVLLYTGWGEKRGWTKEWIYESPYLSNEGARYLVERGIKAVGIDHFSIGGTGEENEETHRIVLGANIWVAEGLQLNDPTLREGDWHVMALPIHIRDSSGAPARVVAFQWEVESR</sequence>
<name>A0ABS8YJV8_9BACL</name>
<dbReference type="InterPro" id="IPR007325">
    <property type="entry name" value="KFase/CYL"/>
</dbReference>
<dbReference type="EMBL" id="JAJNBZ010000010">
    <property type="protein sequence ID" value="MCE5170527.1"/>
    <property type="molecule type" value="Genomic_DNA"/>
</dbReference>
<accession>A0ABS8YJV8</accession>
<dbReference type="Pfam" id="PF04199">
    <property type="entry name" value="Cyclase"/>
    <property type="match status" value="1"/>
</dbReference>
<keyword evidence="2" id="KW-1185">Reference proteome</keyword>
<dbReference type="Proteomes" id="UP001199916">
    <property type="component" value="Unassembled WGS sequence"/>
</dbReference>
<evidence type="ECO:0000313" key="2">
    <source>
        <dbReference type="Proteomes" id="UP001199916"/>
    </source>
</evidence>
<gene>
    <name evidence="1" type="ORF">LQV63_14520</name>
</gene>
<dbReference type="Gene3D" id="3.50.30.50">
    <property type="entry name" value="Putative cyclase"/>
    <property type="match status" value="1"/>
</dbReference>
<evidence type="ECO:0000313" key="1">
    <source>
        <dbReference type="EMBL" id="MCE5170527.1"/>
    </source>
</evidence>
<proteinExistence type="predicted"/>
<organism evidence="1 2">
    <name type="scientific">Paenibacillus profundus</name>
    <dbReference type="NCBI Taxonomy" id="1173085"/>
    <lineage>
        <taxon>Bacteria</taxon>
        <taxon>Bacillati</taxon>
        <taxon>Bacillota</taxon>
        <taxon>Bacilli</taxon>
        <taxon>Bacillales</taxon>
        <taxon>Paenibacillaceae</taxon>
        <taxon>Paenibacillus</taxon>
    </lineage>
</organism>
<dbReference type="PANTHER" id="PTHR31118">
    <property type="entry name" value="CYCLASE-LIKE PROTEIN 2"/>
    <property type="match status" value="1"/>
</dbReference>
<dbReference type="RefSeq" id="WP_233697241.1">
    <property type="nucleotide sequence ID" value="NZ_JAJNBZ010000010.1"/>
</dbReference>
<dbReference type="PANTHER" id="PTHR31118:SF12">
    <property type="entry name" value="CYCLASE-LIKE PROTEIN 2"/>
    <property type="match status" value="1"/>
</dbReference>
<reference evidence="1 2" key="1">
    <citation type="submission" date="2021-11" db="EMBL/GenBank/DDBJ databases">
        <title>Draft genome sequence of Paenibacillus profundus YoMME, a new Gram-positive bacteria with exoelectrogenic properties.</title>
        <authorList>
            <person name="Hubenova Y."/>
            <person name="Hubenova E."/>
            <person name="Manasiev Y."/>
            <person name="Peykov S."/>
            <person name="Mitov M."/>
        </authorList>
    </citation>
    <scope>NUCLEOTIDE SEQUENCE [LARGE SCALE GENOMIC DNA]</scope>
    <source>
        <strain evidence="1 2">YoMME</strain>
    </source>
</reference>
<dbReference type="SUPFAM" id="SSF102198">
    <property type="entry name" value="Putative cyclase"/>
    <property type="match status" value="1"/>
</dbReference>